<dbReference type="AlphaFoldDB" id="A0A1G9ETZ3"/>
<dbReference type="STRING" id="525640.SAMN04487971_103129"/>
<dbReference type="Proteomes" id="UP000199555">
    <property type="component" value="Unassembled WGS sequence"/>
</dbReference>
<accession>A0A1G9ETZ3</accession>
<reference evidence="2" key="1">
    <citation type="submission" date="2016-10" db="EMBL/GenBank/DDBJ databases">
        <authorList>
            <person name="Varghese N."/>
            <person name="Submissions S."/>
        </authorList>
    </citation>
    <scope>NUCLEOTIDE SEQUENCE [LARGE SCALE GENOMIC DNA]</scope>
    <source>
        <strain evidence="2">CGMCC 1.7655</strain>
    </source>
</reference>
<evidence type="ECO:0000313" key="1">
    <source>
        <dbReference type="EMBL" id="SDK79626.1"/>
    </source>
</evidence>
<protein>
    <submittedName>
        <fullName evidence="1">Uncharacterized conserved protein, DUF1800 family</fullName>
    </submittedName>
</protein>
<name>A0A1G9ETZ3_9RHOB</name>
<evidence type="ECO:0000313" key="2">
    <source>
        <dbReference type="Proteomes" id="UP000199555"/>
    </source>
</evidence>
<dbReference type="Pfam" id="PF08811">
    <property type="entry name" value="DUF1800"/>
    <property type="match status" value="1"/>
</dbReference>
<dbReference type="RefSeq" id="WP_090753353.1">
    <property type="nucleotide sequence ID" value="NZ_FNGE01000003.1"/>
</dbReference>
<dbReference type="InterPro" id="IPR014917">
    <property type="entry name" value="DUF1800"/>
</dbReference>
<dbReference type="EMBL" id="FNGE01000003">
    <property type="protein sequence ID" value="SDK79626.1"/>
    <property type="molecule type" value="Genomic_DNA"/>
</dbReference>
<sequence>MAIDPERAAIRLGYGLSPRMPPAESVFLLESVAQATHPDGWTTTAATAAHLDFAEIRQARDEGALSPEDYRAHVQELEGQRLDALRNRIARAAGAPAGFGERLVQFWADHFTAVAQNPTQHLMAAAFVDEAIRPHLNGRFGDMLFAAATHPMMLIYLNQNASVGPNSQFARRRPEKHVGLNENLGREILELHTLGVGADYKQSDVRELAELLTGLTYNPKDDRRFRPQVAEPGAETVLGVPYGDGLPEIARAMGNLAMHPATARHLSRKLATHFAADDPPEALVADLAAVWLDSGGDLSAINTALVAHPGLAATFGQKTRQPFDFIAASLRALGMGAGEILALERPQVRQHLLVPMQRMGQPFGKARGPDGWPEHAADWITPQLLSARIGWALSTPQRLIEPFPDPRAFLSTALGATVSETLARAVPRAENTREGVAIVLASAEFNRR</sequence>
<proteinExistence type="predicted"/>
<gene>
    <name evidence="1" type="ORF">SAMN04487971_103129</name>
</gene>
<keyword evidence="2" id="KW-1185">Reference proteome</keyword>
<organism evidence="1 2">
    <name type="scientific">Paracoccus chinensis</name>
    <dbReference type="NCBI Taxonomy" id="525640"/>
    <lineage>
        <taxon>Bacteria</taxon>
        <taxon>Pseudomonadati</taxon>
        <taxon>Pseudomonadota</taxon>
        <taxon>Alphaproteobacteria</taxon>
        <taxon>Rhodobacterales</taxon>
        <taxon>Paracoccaceae</taxon>
        <taxon>Paracoccus</taxon>
    </lineage>
</organism>
<dbReference type="OrthoDB" id="9772295at2"/>